<dbReference type="InterPro" id="IPR023578">
    <property type="entry name" value="Ras_GEF_dom_sf"/>
</dbReference>
<dbReference type="CDD" id="cd00155">
    <property type="entry name" value="RasGEF"/>
    <property type="match status" value="1"/>
</dbReference>
<organism evidence="4 5">
    <name type="scientific">Sinocyclocheilus anshuiensis</name>
    <dbReference type="NCBI Taxonomy" id="1608454"/>
    <lineage>
        <taxon>Eukaryota</taxon>
        <taxon>Metazoa</taxon>
        <taxon>Chordata</taxon>
        <taxon>Craniata</taxon>
        <taxon>Vertebrata</taxon>
        <taxon>Euteleostomi</taxon>
        <taxon>Actinopterygii</taxon>
        <taxon>Neopterygii</taxon>
        <taxon>Teleostei</taxon>
        <taxon>Ostariophysi</taxon>
        <taxon>Cypriniformes</taxon>
        <taxon>Cyprinidae</taxon>
        <taxon>Cyprininae</taxon>
        <taxon>Sinocyclocheilus</taxon>
    </lineage>
</organism>
<evidence type="ECO:0000259" key="3">
    <source>
        <dbReference type="PROSITE" id="PS50009"/>
    </source>
</evidence>
<dbReference type="AlphaFoldDB" id="A0A671PNC9"/>
<dbReference type="Gene3D" id="1.10.840.10">
    <property type="entry name" value="Ras guanine-nucleotide exchange factors catalytic domain"/>
    <property type="match status" value="1"/>
</dbReference>
<dbReference type="Ensembl" id="ENSSANT00000062842.1">
    <property type="protein sequence ID" value="ENSSANP00000059070.1"/>
    <property type="gene ID" value="ENSSANG00000029525.1"/>
</dbReference>
<reference evidence="4" key="1">
    <citation type="submission" date="2025-08" db="UniProtKB">
        <authorList>
            <consortium name="Ensembl"/>
        </authorList>
    </citation>
    <scope>IDENTIFICATION</scope>
</reference>
<dbReference type="SMART" id="SM00147">
    <property type="entry name" value="RasGEF"/>
    <property type="match status" value="1"/>
</dbReference>
<dbReference type="GO" id="GO:0005085">
    <property type="term" value="F:guanyl-nucleotide exchange factor activity"/>
    <property type="evidence" value="ECO:0007669"/>
    <property type="project" value="UniProtKB-KW"/>
</dbReference>
<dbReference type="InterPro" id="IPR036964">
    <property type="entry name" value="RASGEF_cat_dom_sf"/>
</dbReference>
<dbReference type="InterPro" id="IPR001895">
    <property type="entry name" value="RASGEF_cat_dom"/>
</dbReference>
<dbReference type="Pfam" id="PF00617">
    <property type="entry name" value="RasGEF"/>
    <property type="match status" value="1"/>
</dbReference>
<evidence type="ECO:0000256" key="1">
    <source>
        <dbReference type="ARBA" id="ARBA00022658"/>
    </source>
</evidence>
<dbReference type="InterPro" id="IPR008937">
    <property type="entry name" value="Ras-like_GEF"/>
</dbReference>
<reference evidence="4" key="2">
    <citation type="submission" date="2025-09" db="UniProtKB">
        <authorList>
            <consortium name="Ensembl"/>
        </authorList>
    </citation>
    <scope>IDENTIFICATION</scope>
</reference>
<keyword evidence="1 2" id="KW-0344">Guanine-nucleotide releasing factor</keyword>
<feature type="domain" description="Ras-GEF" evidence="3">
    <location>
        <begin position="1"/>
        <end position="195"/>
    </location>
</feature>
<dbReference type="SUPFAM" id="SSF48366">
    <property type="entry name" value="Ras GEF"/>
    <property type="match status" value="1"/>
</dbReference>
<proteinExistence type="predicted"/>
<dbReference type="InterPro" id="IPR019804">
    <property type="entry name" value="Ras_G-nucl-exch_fac_CS"/>
</dbReference>
<dbReference type="PANTHER" id="PTHR23113:SF175">
    <property type="entry name" value="RAP GUANINE NUCLEOTIDE EXCHANGE FACTOR 4"/>
    <property type="match status" value="1"/>
</dbReference>
<sequence>MKRFNQVQLWVVTEVCLCGTLSKRVQLLKKFIKIAAHCREFKNLNSFFAIIMGMCNPAVSRLSQTWEKLPSKFKKFYAEFESLLDPSRNHRAYRLTVAKMEPPIIPFMPLLIKDMTFTHEGNKTFIDGLVNFEKMVSIYFISAVFQLMEMIFNCLKHIYLHFILSSAEVRNYVRQLNVIDNQRTLSQMSFRLEPRRS</sequence>
<dbReference type="Proteomes" id="UP000472260">
    <property type="component" value="Unassembled WGS sequence"/>
</dbReference>
<accession>A0A671PNC9</accession>
<name>A0A671PNC9_9TELE</name>
<dbReference type="PROSITE" id="PS50009">
    <property type="entry name" value="RASGEF_CAT"/>
    <property type="match status" value="1"/>
</dbReference>
<protein>
    <recommendedName>
        <fullName evidence="3">Ras-GEF domain-containing protein</fullName>
    </recommendedName>
</protein>
<evidence type="ECO:0000313" key="4">
    <source>
        <dbReference type="Ensembl" id="ENSSANP00000059070.1"/>
    </source>
</evidence>
<dbReference type="PANTHER" id="PTHR23113">
    <property type="entry name" value="GUANINE NUCLEOTIDE EXCHANGE FACTOR"/>
    <property type="match status" value="1"/>
</dbReference>
<keyword evidence="5" id="KW-1185">Reference proteome</keyword>
<dbReference type="GO" id="GO:0005886">
    <property type="term" value="C:plasma membrane"/>
    <property type="evidence" value="ECO:0007669"/>
    <property type="project" value="TreeGrafter"/>
</dbReference>
<dbReference type="PROSITE" id="PS00720">
    <property type="entry name" value="RASGEF"/>
    <property type="match status" value="1"/>
</dbReference>
<evidence type="ECO:0000256" key="2">
    <source>
        <dbReference type="PROSITE-ProRule" id="PRU00168"/>
    </source>
</evidence>
<evidence type="ECO:0000313" key="5">
    <source>
        <dbReference type="Proteomes" id="UP000472260"/>
    </source>
</evidence>
<dbReference type="GO" id="GO:0007265">
    <property type="term" value="P:Ras protein signal transduction"/>
    <property type="evidence" value="ECO:0007669"/>
    <property type="project" value="TreeGrafter"/>
</dbReference>